<evidence type="ECO:0000256" key="17">
    <source>
        <dbReference type="SAM" id="SignalP"/>
    </source>
</evidence>
<evidence type="ECO:0000256" key="4">
    <source>
        <dbReference type="ARBA" id="ARBA00022452"/>
    </source>
</evidence>
<evidence type="ECO:0000256" key="15">
    <source>
        <dbReference type="PROSITE-ProRule" id="PRU10144"/>
    </source>
</evidence>
<evidence type="ECO:0000256" key="9">
    <source>
        <dbReference type="ARBA" id="ARBA00023065"/>
    </source>
</evidence>
<evidence type="ECO:0000259" key="18">
    <source>
        <dbReference type="Pfam" id="PF00593"/>
    </source>
</evidence>
<dbReference type="InterPro" id="IPR012910">
    <property type="entry name" value="Plug_dom"/>
</dbReference>
<dbReference type="InterPro" id="IPR039426">
    <property type="entry name" value="TonB-dep_rcpt-like"/>
</dbReference>
<dbReference type="InterPro" id="IPR010917">
    <property type="entry name" value="TonB_rcpt_CS"/>
</dbReference>
<dbReference type="Gene3D" id="2.170.130.10">
    <property type="entry name" value="TonB-dependent receptor, plug domain"/>
    <property type="match status" value="1"/>
</dbReference>
<keyword evidence="9" id="KW-0406">Ion transport</keyword>
<dbReference type="Pfam" id="PF00593">
    <property type="entry name" value="TonB_dep_Rec_b-barrel"/>
    <property type="match status" value="1"/>
</dbReference>
<sequence length="737" mass="80719">MKIGDTSKAGATRCTGGASAMRRVAKLSACCALALSPAAFGQEAAPPADARQSPTELDTIVVTVDRALTGTKTDTKLIETPQSISVVAAEQIAERTALNFQDVFRYSAGVATESQGLDVRGDFFSARGFATVQYLDGLNRMPDFVYGARLEPFTLERAEVLRGPSSVLYGAGGAGGLFNAASKRPQQAFAGEVGVVVGNYGLRQVQVDVTGGLTDSLAGRVVALGRDGELQWDTQANDRTLVNPSLSWTGQDTTVTLIGLYQKDRIGVMSYALLPEQMDAKGLDYSSFWGDTDFNRMNTDYTSATLLVDHAFSDRVRFGSRTRYFDQRVDYRELYIDVGDSWESVFLDPAQTLLSREFYVHDGSYKGYSTDNSVAFDFDTGPLRHKVLVGLDYTDFRRSTREGYSCDWAEGYCWGEAGSMPGSGSPPPLDLKDPNHRVDFSYGYLPWPETNVRADSTSLGYYLQDQVRIADRVSALLGVRRDKVDTTVNGFKVLDGQTSTTYRVGVIGEVGAGFSPYVSYAESFLPIVDVDVYGDPYKPREGRQYEAGVKWQPNSSTLVTLSAFDIEETNHMVQDPDNLQNFIQVGSVGSKGYELEAAVQFKGLEINAAWSYTDARVQEASDGTTGLRVGAVPQHLASLWLSRSFWLGDDLRLRIGAGARYTGDKYDTYMLYETAPVTLFDAVASLEYGDWSLALNGSNITGKDYMAHCTLYQPQLNQGGCYAGAPRIVTATVRYRF</sequence>
<organism evidence="20 21">
    <name type="scientific">Pseudoxanthomonas broegbernensis</name>
    <dbReference type="NCBI Taxonomy" id="83619"/>
    <lineage>
        <taxon>Bacteria</taxon>
        <taxon>Pseudomonadati</taxon>
        <taxon>Pseudomonadota</taxon>
        <taxon>Gammaproteobacteria</taxon>
        <taxon>Lysobacterales</taxon>
        <taxon>Lysobacteraceae</taxon>
        <taxon>Pseudoxanthomonas</taxon>
    </lineage>
</organism>
<dbReference type="PROSITE" id="PS01156">
    <property type="entry name" value="TONB_DEPENDENT_REC_2"/>
    <property type="match status" value="1"/>
</dbReference>
<dbReference type="GO" id="GO:0015891">
    <property type="term" value="P:siderophore transport"/>
    <property type="evidence" value="ECO:0007669"/>
    <property type="project" value="InterPro"/>
</dbReference>
<evidence type="ECO:0000256" key="3">
    <source>
        <dbReference type="ARBA" id="ARBA00022448"/>
    </source>
</evidence>
<dbReference type="PANTHER" id="PTHR32552:SF68">
    <property type="entry name" value="FERRICHROME OUTER MEMBRANE TRANSPORTER_PHAGE RECEPTOR"/>
    <property type="match status" value="1"/>
</dbReference>
<dbReference type="InterPro" id="IPR037066">
    <property type="entry name" value="Plug_dom_sf"/>
</dbReference>
<keyword evidence="8" id="KW-0408">Iron</keyword>
<keyword evidence="7 17" id="KW-0732">Signal</keyword>
<dbReference type="AlphaFoldDB" id="A0A7V8GN13"/>
<gene>
    <name evidence="20" type="ORF">B1992_07340</name>
</gene>
<evidence type="ECO:0000256" key="10">
    <source>
        <dbReference type="ARBA" id="ARBA00023077"/>
    </source>
</evidence>
<evidence type="ECO:0000256" key="11">
    <source>
        <dbReference type="ARBA" id="ARBA00023136"/>
    </source>
</evidence>
<keyword evidence="21" id="KW-1185">Reference proteome</keyword>
<evidence type="ECO:0000256" key="2">
    <source>
        <dbReference type="ARBA" id="ARBA00009810"/>
    </source>
</evidence>
<dbReference type="EMBL" id="MWIP01000005">
    <property type="protein sequence ID" value="KAF1686710.1"/>
    <property type="molecule type" value="Genomic_DNA"/>
</dbReference>
<accession>A0A7V8GN13</accession>
<evidence type="ECO:0000256" key="16">
    <source>
        <dbReference type="RuleBase" id="RU003357"/>
    </source>
</evidence>
<dbReference type="GO" id="GO:0038023">
    <property type="term" value="F:signaling receptor activity"/>
    <property type="evidence" value="ECO:0007669"/>
    <property type="project" value="InterPro"/>
</dbReference>
<dbReference type="GO" id="GO:0009279">
    <property type="term" value="C:cell outer membrane"/>
    <property type="evidence" value="ECO:0007669"/>
    <property type="project" value="UniProtKB-SubCell"/>
</dbReference>
<evidence type="ECO:0000259" key="19">
    <source>
        <dbReference type="Pfam" id="PF07715"/>
    </source>
</evidence>
<dbReference type="Gene3D" id="2.40.170.20">
    <property type="entry name" value="TonB-dependent receptor, beta-barrel domain"/>
    <property type="match status" value="1"/>
</dbReference>
<evidence type="ECO:0000256" key="8">
    <source>
        <dbReference type="ARBA" id="ARBA00023004"/>
    </source>
</evidence>
<evidence type="ECO:0000256" key="6">
    <source>
        <dbReference type="ARBA" id="ARBA00022692"/>
    </source>
</evidence>
<evidence type="ECO:0000256" key="1">
    <source>
        <dbReference type="ARBA" id="ARBA00004571"/>
    </source>
</evidence>
<keyword evidence="13 14" id="KW-0998">Cell outer membrane</keyword>
<proteinExistence type="inferred from homology"/>
<keyword evidence="12 20" id="KW-0675">Receptor</keyword>
<dbReference type="Proteomes" id="UP000462066">
    <property type="component" value="Unassembled WGS sequence"/>
</dbReference>
<evidence type="ECO:0000256" key="5">
    <source>
        <dbReference type="ARBA" id="ARBA00022496"/>
    </source>
</evidence>
<feature type="short sequence motif" description="TonB C-terminal box" evidence="15">
    <location>
        <begin position="720"/>
        <end position="737"/>
    </location>
</feature>
<evidence type="ECO:0000256" key="13">
    <source>
        <dbReference type="ARBA" id="ARBA00023237"/>
    </source>
</evidence>
<keyword evidence="3 14" id="KW-0813">Transport</keyword>
<feature type="chain" id="PRO_5030852981" evidence="17">
    <location>
        <begin position="42"/>
        <end position="737"/>
    </location>
</feature>
<keyword evidence="10 16" id="KW-0798">TonB box</keyword>
<dbReference type="InterPro" id="IPR036942">
    <property type="entry name" value="Beta-barrel_TonB_sf"/>
</dbReference>
<dbReference type="PROSITE" id="PS52016">
    <property type="entry name" value="TONB_DEPENDENT_REC_3"/>
    <property type="match status" value="1"/>
</dbReference>
<evidence type="ECO:0000313" key="20">
    <source>
        <dbReference type="EMBL" id="KAF1686710.1"/>
    </source>
</evidence>
<feature type="domain" description="TonB-dependent receptor plug" evidence="19">
    <location>
        <begin position="77"/>
        <end position="176"/>
    </location>
</feature>
<evidence type="ECO:0000256" key="12">
    <source>
        <dbReference type="ARBA" id="ARBA00023170"/>
    </source>
</evidence>
<evidence type="ECO:0000256" key="7">
    <source>
        <dbReference type="ARBA" id="ARBA00022729"/>
    </source>
</evidence>
<dbReference type="Pfam" id="PF07715">
    <property type="entry name" value="Plug"/>
    <property type="match status" value="1"/>
</dbReference>
<keyword evidence="6 14" id="KW-0812">Transmembrane</keyword>
<keyword evidence="4 14" id="KW-1134">Transmembrane beta strand</keyword>
<comment type="caution">
    <text evidence="20">The sequence shown here is derived from an EMBL/GenBank/DDBJ whole genome shotgun (WGS) entry which is preliminary data.</text>
</comment>
<comment type="similarity">
    <text evidence="2 14 16">Belongs to the TonB-dependent receptor family.</text>
</comment>
<dbReference type="NCBIfam" id="TIGR01783">
    <property type="entry name" value="TonB-siderophor"/>
    <property type="match status" value="1"/>
</dbReference>
<feature type="domain" description="TonB-dependent receptor-like beta-barrel" evidence="18">
    <location>
        <begin position="265"/>
        <end position="700"/>
    </location>
</feature>
<keyword evidence="5" id="KW-0410">Iron transport</keyword>
<dbReference type="GO" id="GO:0015344">
    <property type="term" value="F:siderophore uptake transmembrane transporter activity"/>
    <property type="evidence" value="ECO:0007669"/>
    <property type="project" value="TreeGrafter"/>
</dbReference>
<evidence type="ECO:0000313" key="21">
    <source>
        <dbReference type="Proteomes" id="UP000462066"/>
    </source>
</evidence>
<feature type="signal peptide" evidence="17">
    <location>
        <begin position="1"/>
        <end position="41"/>
    </location>
</feature>
<name>A0A7V8GN13_9GAMM</name>
<dbReference type="PANTHER" id="PTHR32552">
    <property type="entry name" value="FERRICHROME IRON RECEPTOR-RELATED"/>
    <property type="match status" value="1"/>
</dbReference>
<dbReference type="InterPro" id="IPR000531">
    <property type="entry name" value="Beta-barrel_TonB"/>
</dbReference>
<reference evidence="20 21" key="1">
    <citation type="submission" date="2017-10" db="EMBL/GenBank/DDBJ databases">
        <title>Whole genome sequencing of Pseudoxanthomonas broegbernensis DSM 12573(T).</title>
        <authorList>
            <person name="Kumar S."/>
            <person name="Bansal K."/>
            <person name="Kaur A."/>
            <person name="Patil P."/>
            <person name="Sharma S."/>
            <person name="Patil P.B."/>
        </authorList>
    </citation>
    <scope>NUCLEOTIDE SEQUENCE [LARGE SCALE GENOMIC DNA]</scope>
    <source>
        <strain evidence="20 21">DSM 12573</strain>
    </source>
</reference>
<evidence type="ECO:0000256" key="14">
    <source>
        <dbReference type="PROSITE-ProRule" id="PRU01360"/>
    </source>
</evidence>
<dbReference type="InterPro" id="IPR010105">
    <property type="entry name" value="TonB_sidphr_rcpt"/>
</dbReference>
<comment type="subcellular location">
    <subcellularLocation>
        <location evidence="1 14">Cell outer membrane</location>
        <topology evidence="1 14">Multi-pass membrane protein</topology>
    </subcellularLocation>
</comment>
<keyword evidence="11 14" id="KW-0472">Membrane</keyword>
<dbReference type="SUPFAM" id="SSF56935">
    <property type="entry name" value="Porins"/>
    <property type="match status" value="1"/>
</dbReference>
<dbReference type="CDD" id="cd01347">
    <property type="entry name" value="ligand_gated_channel"/>
    <property type="match status" value="1"/>
</dbReference>
<protein>
    <submittedName>
        <fullName evidence="20">TonB-dependent siderophore receptor</fullName>
    </submittedName>
</protein>